<name>A0A656G443_PSEA0</name>
<proteinExistence type="predicted"/>
<dbReference type="Proteomes" id="UP000003465">
    <property type="component" value="Unassembled WGS sequence"/>
</dbReference>
<reference evidence="3 4" key="1">
    <citation type="journal article" date="2011" name="PLoS Pathog.">
        <title>Dynamic evolution of pathogenicity revealed by sequencing and comparative genomics of 19 Pseudomonas syringae isolates.</title>
        <authorList>
            <person name="Baltrus D.A."/>
            <person name="Nishimura M.T."/>
            <person name="Romanchuk A."/>
            <person name="Chang J.H."/>
            <person name="Mukhtar M.S."/>
            <person name="Cherkis K."/>
            <person name="Roach J."/>
            <person name="Grant S.R."/>
            <person name="Jones C.D."/>
            <person name="Dangl J.L."/>
        </authorList>
    </citation>
    <scope>NUCLEOTIDE SEQUENCE [LARGE SCALE GENOMIC DNA]</scope>
    <source>
        <strain evidence="3 4">301020</strain>
    </source>
</reference>
<keyword evidence="2" id="KW-0732">Signal</keyword>
<feature type="compositionally biased region" description="Polar residues" evidence="1">
    <location>
        <begin position="92"/>
        <end position="116"/>
    </location>
</feature>
<protein>
    <submittedName>
        <fullName evidence="3">TonB-dependent siderophore receptor</fullName>
    </submittedName>
</protein>
<feature type="non-terminal residue" evidence="3">
    <location>
        <position position="116"/>
    </location>
</feature>
<sequence length="116" mass="11993">MHNPSRLTPLSKALMLSQMFRSRPSMAAMGLALCMPVASQAQETAADGSTTTGTVNLAPTAIDSQYLGTATDGTGSYTTGAVSIGKGAPQSLRETPQSVSVVTRQVMDDNNLNSLS</sequence>
<accession>A0A656G443</accession>
<evidence type="ECO:0000313" key="3">
    <source>
        <dbReference type="EMBL" id="EGH20766.1"/>
    </source>
</evidence>
<evidence type="ECO:0000256" key="2">
    <source>
        <dbReference type="SAM" id="SignalP"/>
    </source>
</evidence>
<organism evidence="3 4">
    <name type="scientific">Pseudomonas amygdali pv. mori str. 301020</name>
    <dbReference type="NCBI Taxonomy" id="629261"/>
    <lineage>
        <taxon>Bacteria</taxon>
        <taxon>Pseudomonadati</taxon>
        <taxon>Pseudomonadota</taxon>
        <taxon>Gammaproteobacteria</taxon>
        <taxon>Pseudomonadales</taxon>
        <taxon>Pseudomonadaceae</taxon>
        <taxon>Pseudomonas</taxon>
        <taxon>Pseudomonas amygdali</taxon>
    </lineage>
</organism>
<evidence type="ECO:0000256" key="1">
    <source>
        <dbReference type="SAM" id="MobiDB-lite"/>
    </source>
</evidence>
<feature type="region of interest" description="Disordered" evidence="1">
    <location>
        <begin position="78"/>
        <end position="116"/>
    </location>
</feature>
<feature type="chain" id="PRO_5025069182" evidence="2">
    <location>
        <begin position="28"/>
        <end position="116"/>
    </location>
</feature>
<evidence type="ECO:0000313" key="4">
    <source>
        <dbReference type="Proteomes" id="UP000003465"/>
    </source>
</evidence>
<dbReference type="AlphaFoldDB" id="A0A656G443"/>
<comment type="caution">
    <text evidence="3">The sequence shown here is derived from an EMBL/GenBank/DDBJ whole genome shotgun (WGS) entry which is preliminary data.</text>
</comment>
<dbReference type="EMBL" id="AEAG01000175">
    <property type="protein sequence ID" value="EGH20766.1"/>
    <property type="molecule type" value="Genomic_DNA"/>
</dbReference>
<gene>
    <name evidence="3" type="ORF">PSYMO_04373</name>
</gene>
<keyword evidence="3" id="KW-0675">Receptor</keyword>
<feature type="signal peptide" evidence="2">
    <location>
        <begin position="1"/>
        <end position="27"/>
    </location>
</feature>